<protein>
    <submittedName>
        <fullName evidence="2">Uncharacterized protein</fullName>
    </submittedName>
</protein>
<comment type="caution">
    <text evidence="2">The sequence shown here is derived from an EMBL/GenBank/DDBJ whole genome shotgun (WGS) entry which is preliminary data.</text>
</comment>
<keyword evidence="1" id="KW-0175">Coiled coil</keyword>
<proteinExistence type="predicted"/>
<evidence type="ECO:0000313" key="2">
    <source>
        <dbReference type="EMBL" id="GAI76659.1"/>
    </source>
</evidence>
<sequence>DDLGVNLAGVEVILRMAQRMSELQHRMEELESEVERLEKVDNL</sequence>
<feature type="non-terminal residue" evidence="2">
    <location>
        <position position="1"/>
    </location>
</feature>
<name>X1T9G9_9ZZZZ</name>
<evidence type="ECO:0000256" key="1">
    <source>
        <dbReference type="SAM" id="Coils"/>
    </source>
</evidence>
<accession>X1T9G9</accession>
<feature type="coiled-coil region" evidence="1">
    <location>
        <begin position="13"/>
        <end position="40"/>
    </location>
</feature>
<gene>
    <name evidence="2" type="ORF">S12H4_13639</name>
</gene>
<dbReference type="Gene3D" id="1.10.1660.10">
    <property type="match status" value="1"/>
</dbReference>
<dbReference type="EMBL" id="BARW01006495">
    <property type="protein sequence ID" value="GAI76659.1"/>
    <property type="molecule type" value="Genomic_DNA"/>
</dbReference>
<organism evidence="2">
    <name type="scientific">marine sediment metagenome</name>
    <dbReference type="NCBI Taxonomy" id="412755"/>
    <lineage>
        <taxon>unclassified sequences</taxon>
        <taxon>metagenomes</taxon>
        <taxon>ecological metagenomes</taxon>
    </lineage>
</organism>
<reference evidence="2" key="1">
    <citation type="journal article" date="2014" name="Front. Microbiol.">
        <title>High frequency of phylogenetically diverse reductive dehalogenase-homologous genes in deep subseafloor sedimentary metagenomes.</title>
        <authorList>
            <person name="Kawai M."/>
            <person name="Futagami T."/>
            <person name="Toyoda A."/>
            <person name="Takaki Y."/>
            <person name="Nishi S."/>
            <person name="Hori S."/>
            <person name="Arai W."/>
            <person name="Tsubouchi T."/>
            <person name="Morono Y."/>
            <person name="Uchiyama I."/>
            <person name="Ito T."/>
            <person name="Fujiyama A."/>
            <person name="Inagaki F."/>
            <person name="Takami H."/>
        </authorList>
    </citation>
    <scope>NUCLEOTIDE SEQUENCE</scope>
    <source>
        <strain evidence="2">Expedition CK06-06</strain>
    </source>
</reference>
<dbReference type="AlphaFoldDB" id="X1T9G9"/>